<evidence type="ECO:0000256" key="2">
    <source>
        <dbReference type="SAM" id="SignalP"/>
    </source>
</evidence>
<gene>
    <name evidence="4" type="ORF">CJ030_MR1G014965</name>
</gene>
<comment type="caution">
    <text evidence="4">The sequence shown here is derived from an EMBL/GenBank/DDBJ whole genome shotgun (WGS) entry which is preliminary data.</text>
</comment>
<dbReference type="PANTHER" id="PTHR31189:SF2">
    <property type="entry name" value="RMLC-LIKE CUPINS SUPERFAMILY PROTEIN"/>
    <property type="match status" value="1"/>
</dbReference>
<dbReference type="InterPro" id="IPR050253">
    <property type="entry name" value="Seed_Storage-Functional"/>
</dbReference>
<dbReference type="InterPro" id="IPR011051">
    <property type="entry name" value="RmlC_Cupin_sf"/>
</dbReference>
<dbReference type="PANTHER" id="PTHR31189">
    <property type="entry name" value="OS03G0336100 PROTEIN-RELATED"/>
    <property type="match status" value="1"/>
</dbReference>
<feature type="domain" description="Cupin type-1" evidence="3">
    <location>
        <begin position="320"/>
        <end position="469"/>
    </location>
</feature>
<evidence type="ECO:0000259" key="3">
    <source>
        <dbReference type="SMART" id="SM00835"/>
    </source>
</evidence>
<dbReference type="OrthoDB" id="2019862at2759"/>
<evidence type="ECO:0000313" key="4">
    <source>
        <dbReference type="EMBL" id="KAB1227013.1"/>
    </source>
</evidence>
<dbReference type="CDD" id="cd02244">
    <property type="entry name" value="cupin_7S_vicilin-like_N"/>
    <property type="match status" value="1"/>
</dbReference>
<dbReference type="EMBL" id="RXIC02000019">
    <property type="protein sequence ID" value="KAB1227013.1"/>
    <property type="molecule type" value="Genomic_DNA"/>
</dbReference>
<proteinExistence type="predicted"/>
<reference evidence="4 5" key="1">
    <citation type="journal article" date="2019" name="Plant Biotechnol. J.">
        <title>The red bayberry genome and genetic basis of sex determination.</title>
        <authorList>
            <person name="Jia H.M."/>
            <person name="Jia H.J."/>
            <person name="Cai Q.L."/>
            <person name="Wang Y."/>
            <person name="Zhao H.B."/>
            <person name="Yang W.F."/>
            <person name="Wang G.Y."/>
            <person name="Li Y.H."/>
            <person name="Zhan D.L."/>
            <person name="Shen Y.T."/>
            <person name="Niu Q.F."/>
            <person name="Chang L."/>
            <person name="Qiu J."/>
            <person name="Zhao L."/>
            <person name="Xie H.B."/>
            <person name="Fu W.Y."/>
            <person name="Jin J."/>
            <person name="Li X.W."/>
            <person name="Jiao Y."/>
            <person name="Zhou C.C."/>
            <person name="Tu T."/>
            <person name="Chai C.Y."/>
            <person name="Gao J.L."/>
            <person name="Fan L.J."/>
            <person name="van de Weg E."/>
            <person name="Wang J.Y."/>
            <person name="Gao Z.S."/>
        </authorList>
    </citation>
    <scope>NUCLEOTIDE SEQUENCE [LARGE SCALE GENOMIC DNA]</scope>
    <source>
        <tissue evidence="4">Leaves</tissue>
    </source>
</reference>
<dbReference type="Proteomes" id="UP000516437">
    <property type="component" value="Chromosome 1"/>
</dbReference>
<evidence type="ECO:0000313" key="5">
    <source>
        <dbReference type="Proteomes" id="UP000516437"/>
    </source>
</evidence>
<dbReference type="InterPro" id="IPR006045">
    <property type="entry name" value="Cupin_1"/>
</dbReference>
<sequence length="523" mass="59772">MGYRAALLVLVLVLSYAMSMAVSFAEDIDWREREGKKEWRREREERERMRRRREEGREREWSEEETDDWFLLQESKPVMSTDAGEMRVVKSFRGMIADGPMHIGFITMEPKTLFIPQYLDSSLIIFIRRGEAKIGYIYRDELAERPMKTGDLYRIPAGSTFYLVNTALGQRLHVIASIDPSEGLGIGPFQSFFIGGGTYPNSVLAGFGRQVLSNAFNVSEQLYQPADCLLLRSKRDLDRANRGSHRIRAGLSFTSVWTKFFEMKEDDRLQHLKTLVNSQEEPEQEEEEQTWSWIRFFNSMLGKEVNKRGDRGTRKAPDSYNLYTRRPDFRNKYGWSVALDESDYRPLKHSGIGVYLVNLTAGSMMAPHVNPTATEYGIVLSGSGSIRIVFPNGTTALNAEIAEGDVFWVPRYFPFCQIASRTGPLEFFGFTTSARRNRPQFLAGASSVLRTMLGPELAAGFGVDEETLRRVLDAQREAVILPSPEAAPPDEKMKRREREREQEKMTSKSERVPKVIKSSVNDI</sequence>
<dbReference type="SMART" id="SM00835">
    <property type="entry name" value="Cupin_1"/>
    <property type="match status" value="2"/>
</dbReference>
<dbReference type="Pfam" id="PF00190">
    <property type="entry name" value="Cupin_1"/>
    <property type="match status" value="1"/>
</dbReference>
<feature type="domain" description="Cupin type-1" evidence="3">
    <location>
        <begin position="70"/>
        <end position="224"/>
    </location>
</feature>
<feature type="chain" id="PRO_5025597685" evidence="2">
    <location>
        <begin position="22"/>
        <end position="523"/>
    </location>
</feature>
<dbReference type="SUPFAM" id="SSF51182">
    <property type="entry name" value="RmlC-like cupins"/>
    <property type="match status" value="1"/>
</dbReference>
<accession>A0A6A1WQS7</accession>
<dbReference type="CDD" id="cd02245">
    <property type="entry name" value="cupin_7S_vicilin-like_C"/>
    <property type="match status" value="1"/>
</dbReference>
<protein>
    <submittedName>
        <fullName evidence="4">Vicilin-like antimicrobial peptides 2-2</fullName>
    </submittedName>
</protein>
<feature type="signal peptide" evidence="2">
    <location>
        <begin position="1"/>
        <end position="21"/>
    </location>
</feature>
<evidence type="ECO:0000256" key="1">
    <source>
        <dbReference type="SAM" id="MobiDB-lite"/>
    </source>
</evidence>
<keyword evidence="2" id="KW-0732">Signal</keyword>
<dbReference type="AlphaFoldDB" id="A0A6A1WQS7"/>
<dbReference type="Gene3D" id="2.60.120.10">
    <property type="entry name" value="Jelly Rolls"/>
    <property type="match status" value="2"/>
</dbReference>
<dbReference type="InterPro" id="IPR014710">
    <property type="entry name" value="RmlC-like_jellyroll"/>
</dbReference>
<organism evidence="4 5">
    <name type="scientific">Morella rubra</name>
    <name type="common">Chinese bayberry</name>
    <dbReference type="NCBI Taxonomy" id="262757"/>
    <lineage>
        <taxon>Eukaryota</taxon>
        <taxon>Viridiplantae</taxon>
        <taxon>Streptophyta</taxon>
        <taxon>Embryophyta</taxon>
        <taxon>Tracheophyta</taxon>
        <taxon>Spermatophyta</taxon>
        <taxon>Magnoliopsida</taxon>
        <taxon>eudicotyledons</taxon>
        <taxon>Gunneridae</taxon>
        <taxon>Pentapetalae</taxon>
        <taxon>rosids</taxon>
        <taxon>fabids</taxon>
        <taxon>Fagales</taxon>
        <taxon>Myricaceae</taxon>
        <taxon>Morella</taxon>
    </lineage>
</organism>
<feature type="region of interest" description="Disordered" evidence="1">
    <location>
        <begin position="479"/>
        <end position="523"/>
    </location>
</feature>
<keyword evidence="5" id="KW-1185">Reference proteome</keyword>
<feature type="compositionally biased region" description="Basic and acidic residues" evidence="1">
    <location>
        <begin position="489"/>
        <end position="513"/>
    </location>
</feature>
<name>A0A6A1WQS7_9ROSI</name>